<dbReference type="OrthoDB" id="8954335at2759"/>
<dbReference type="PROSITE" id="PS51715">
    <property type="entry name" value="G_GB1_RHD3"/>
    <property type="match status" value="1"/>
</dbReference>
<dbReference type="PANTHER" id="PTHR10751">
    <property type="entry name" value="GUANYLATE BINDING PROTEIN"/>
    <property type="match status" value="1"/>
</dbReference>
<comment type="similarity">
    <text evidence="3">Belongs to the TRAFAC class dynamin-like GTPase superfamily. GB1/RHD3 GTPase family.</text>
</comment>
<dbReference type="GO" id="GO:0005525">
    <property type="term" value="F:GTP binding"/>
    <property type="evidence" value="ECO:0007669"/>
    <property type="project" value="UniProtKB-KW"/>
</dbReference>
<evidence type="ECO:0000256" key="2">
    <source>
        <dbReference type="ARBA" id="ARBA00023134"/>
    </source>
</evidence>
<dbReference type="Pfam" id="PF02263">
    <property type="entry name" value="GBP"/>
    <property type="match status" value="1"/>
</dbReference>
<name>A0A9N8YZM9_9GLOM</name>
<gene>
    <name evidence="6" type="ORF">PBRASI_LOCUS340</name>
</gene>
<accession>A0A9N8YZM9</accession>
<reference evidence="6" key="1">
    <citation type="submission" date="2021-06" db="EMBL/GenBank/DDBJ databases">
        <authorList>
            <person name="Kallberg Y."/>
            <person name="Tangrot J."/>
            <person name="Rosling A."/>
        </authorList>
    </citation>
    <scope>NUCLEOTIDE SEQUENCE</scope>
    <source>
        <strain evidence="6">BR232B</strain>
    </source>
</reference>
<evidence type="ECO:0000256" key="3">
    <source>
        <dbReference type="PROSITE-ProRule" id="PRU01052"/>
    </source>
</evidence>
<feature type="domain" description="GB1/RHD3-type G" evidence="5">
    <location>
        <begin position="51"/>
        <end position="277"/>
    </location>
</feature>
<dbReference type="InterPro" id="IPR027417">
    <property type="entry name" value="P-loop_NTPase"/>
</dbReference>
<dbReference type="AlphaFoldDB" id="A0A9N8YZM9"/>
<comment type="caution">
    <text evidence="6">The sequence shown here is derived from an EMBL/GenBank/DDBJ whole genome shotgun (WGS) entry which is preliminary data.</text>
</comment>
<proteinExistence type="inferred from homology"/>
<evidence type="ECO:0000256" key="1">
    <source>
        <dbReference type="ARBA" id="ARBA00022741"/>
    </source>
</evidence>
<dbReference type="Gene3D" id="3.40.50.300">
    <property type="entry name" value="P-loop containing nucleotide triphosphate hydrolases"/>
    <property type="match status" value="1"/>
</dbReference>
<keyword evidence="7" id="KW-1185">Reference proteome</keyword>
<feature type="coiled-coil region" evidence="4">
    <location>
        <begin position="468"/>
        <end position="573"/>
    </location>
</feature>
<sequence length="607" mass="69536">MVTSSGNPFVHGIPLREGRPIQLVRYEKNDSDEFGKIYVVPEALKILQRIKEPVAVIAVVGSYRRGKSWYANALHGRHDGFELGAQVTGCTRGIYMWDTPFVHEGKRVVVLDTEGIDDPNQEAEWATKLFILCLVLSSTFIYNINGVVGSGDIGKLFLMQDLSRYIQPPENSKYLPHLVILLRDFGLERPDSLKKYFLNHLAKTSREAAEGIKKSFKEFSVFALPHPGVGGKRLQQMQAVSTTDLDEEFVEEAAESVRKIYRTLEPKYIGHLRMNGLSFAKFLTDCVEKMNDPENNAHLSIPNEYETVTQYVAQNMRDKCLGLYRQALEKLAESVPMPWNEFVAIHQTIFDTIMKEYVGGLVGTLKQIDGFKEKFQRDMAEAKKPYQDKNSKELYAFNIAQAKTLWIQLIEPGLKFDQLFTEDEFRGAITNFEQQLVQRWIESPEAMEALKHYKENYYKAAIDTLTNFKVFNEKLAAEMKEREKLSEQYLELTQREMELNNKLLERDQQVQTIKEALDAKSEEIEEVMAKQREAVAGMEELRAQNEKALEDMNRYYKEQLAGLQNQLHEAQKKKKSFWDRVLGSALGFGLNSLVGSALGSLGSLFRK</sequence>
<evidence type="ECO:0000259" key="5">
    <source>
        <dbReference type="PROSITE" id="PS51715"/>
    </source>
</evidence>
<protein>
    <submittedName>
        <fullName evidence="6">3992_t:CDS:1</fullName>
    </submittedName>
</protein>
<evidence type="ECO:0000313" key="6">
    <source>
        <dbReference type="EMBL" id="CAG8456380.1"/>
    </source>
</evidence>
<dbReference type="Proteomes" id="UP000789739">
    <property type="component" value="Unassembled WGS sequence"/>
</dbReference>
<dbReference type="InterPro" id="IPR030386">
    <property type="entry name" value="G_GB1_RHD3_dom"/>
</dbReference>
<evidence type="ECO:0000313" key="7">
    <source>
        <dbReference type="Proteomes" id="UP000789739"/>
    </source>
</evidence>
<evidence type="ECO:0000256" key="4">
    <source>
        <dbReference type="SAM" id="Coils"/>
    </source>
</evidence>
<dbReference type="EMBL" id="CAJVPI010000015">
    <property type="protein sequence ID" value="CAG8456380.1"/>
    <property type="molecule type" value="Genomic_DNA"/>
</dbReference>
<dbReference type="SUPFAM" id="SSF52540">
    <property type="entry name" value="P-loop containing nucleoside triphosphate hydrolases"/>
    <property type="match status" value="1"/>
</dbReference>
<keyword evidence="2" id="KW-0342">GTP-binding</keyword>
<organism evidence="6 7">
    <name type="scientific">Paraglomus brasilianum</name>
    <dbReference type="NCBI Taxonomy" id="144538"/>
    <lineage>
        <taxon>Eukaryota</taxon>
        <taxon>Fungi</taxon>
        <taxon>Fungi incertae sedis</taxon>
        <taxon>Mucoromycota</taxon>
        <taxon>Glomeromycotina</taxon>
        <taxon>Glomeromycetes</taxon>
        <taxon>Paraglomerales</taxon>
        <taxon>Paraglomeraceae</taxon>
        <taxon>Paraglomus</taxon>
    </lineage>
</organism>
<keyword evidence="4" id="KW-0175">Coiled coil</keyword>
<dbReference type="GO" id="GO:0003924">
    <property type="term" value="F:GTPase activity"/>
    <property type="evidence" value="ECO:0007669"/>
    <property type="project" value="InterPro"/>
</dbReference>
<keyword evidence="1" id="KW-0547">Nucleotide-binding</keyword>
<dbReference type="InterPro" id="IPR015894">
    <property type="entry name" value="Guanylate-bd_N"/>
</dbReference>